<evidence type="ECO:0000256" key="5">
    <source>
        <dbReference type="ARBA" id="ARBA00022692"/>
    </source>
</evidence>
<dbReference type="Proteomes" id="UP001179121">
    <property type="component" value="Chromosome"/>
</dbReference>
<accession>A0AA86MX71</accession>
<evidence type="ECO:0000256" key="6">
    <source>
        <dbReference type="ARBA" id="ARBA00022989"/>
    </source>
</evidence>
<evidence type="ECO:0000256" key="10">
    <source>
        <dbReference type="ARBA" id="ARBA00023264"/>
    </source>
</evidence>
<proteinExistence type="inferred from homology"/>
<dbReference type="Gene3D" id="1.20.120.1760">
    <property type="match status" value="1"/>
</dbReference>
<dbReference type="GO" id="GO:0016020">
    <property type="term" value="C:membrane"/>
    <property type="evidence" value="ECO:0007669"/>
    <property type="project" value="UniProtKB-SubCell"/>
</dbReference>
<keyword evidence="7" id="KW-0443">Lipid metabolism</keyword>
<evidence type="ECO:0000256" key="4">
    <source>
        <dbReference type="ARBA" id="ARBA00022679"/>
    </source>
</evidence>
<comment type="subcellular location">
    <subcellularLocation>
        <location evidence="1">Membrane</location>
        <topology evidence="1">Multi-pass membrane protein</topology>
    </subcellularLocation>
</comment>
<evidence type="ECO:0000256" key="11">
    <source>
        <dbReference type="RuleBase" id="RU003750"/>
    </source>
</evidence>
<comment type="similarity">
    <text evidence="2 11">Belongs to the CDP-alcohol phosphatidyltransferase class-I family.</text>
</comment>
<sequence>MLLRCDTAVFCNAVHYKRAWGGVQPRLTRSEGRSYHAAFSADTGRRHIPPVCRKRMNIPNSLTTLRILLIPVFVGFLVYEQVDRALLVLVIAGLTDALDGTVARIINQRTRLGAILDPLADKLLMVSGFVALSALHLIPSWVVILVVSRDFILIVGTLVARLTESPLDITPTVLGKATTVFQLSYLVLILLFRATSRDVAQLDPLLYATAAVTLASGLHYLYRGFLRVSTRDI</sequence>
<keyword evidence="9" id="KW-0594">Phospholipid biosynthesis</keyword>
<dbReference type="InterPro" id="IPR048254">
    <property type="entry name" value="CDP_ALCOHOL_P_TRANSF_CS"/>
</dbReference>
<reference evidence="13" key="1">
    <citation type="submission" date="2022-10" db="EMBL/GenBank/DDBJ databases">
        <authorList>
            <person name="Koch H."/>
        </authorList>
    </citation>
    <scope>NUCLEOTIDE SEQUENCE</scope>
    <source>
        <strain evidence="13">DNF</strain>
    </source>
</reference>
<dbReference type="KEGG" id="nti:DNFV4_01044"/>
<dbReference type="Pfam" id="PF01066">
    <property type="entry name" value="CDP-OH_P_transf"/>
    <property type="match status" value="1"/>
</dbReference>
<keyword evidence="3" id="KW-0444">Lipid biosynthesis</keyword>
<dbReference type="EMBL" id="OX365700">
    <property type="protein sequence ID" value="CAI4030616.1"/>
    <property type="molecule type" value="Genomic_DNA"/>
</dbReference>
<dbReference type="AlphaFoldDB" id="A0AA86MX71"/>
<dbReference type="PROSITE" id="PS00379">
    <property type="entry name" value="CDP_ALCOHOL_P_TRANSF"/>
    <property type="match status" value="1"/>
</dbReference>
<evidence type="ECO:0000256" key="9">
    <source>
        <dbReference type="ARBA" id="ARBA00023209"/>
    </source>
</evidence>
<feature type="transmembrane region" description="Helical" evidence="12">
    <location>
        <begin position="63"/>
        <end position="79"/>
    </location>
</feature>
<evidence type="ECO:0000256" key="3">
    <source>
        <dbReference type="ARBA" id="ARBA00022516"/>
    </source>
</evidence>
<evidence type="ECO:0000313" key="14">
    <source>
        <dbReference type="Proteomes" id="UP001179121"/>
    </source>
</evidence>
<dbReference type="GO" id="GO:0016780">
    <property type="term" value="F:phosphotransferase activity, for other substituted phosphate groups"/>
    <property type="evidence" value="ECO:0007669"/>
    <property type="project" value="InterPro"/>
</dbReference>
<feature type="transmembrane region" description="Helical" evidence="12">
    <location>
        <begin position="204"/>
        <end position="222"/>
    </location>
</feature>
<dbReference type="InterPro" id="IPR043130">
    <property type="entry name" value="CDP-OH_PTrfase_TM_dom"/>
</dbReference>
<feature type="transmembrane region" description="Helical" evidence="12">
    <location>
        <begin position="173"/>
        <end position="192"/>
    </location>
</feature>
<dbReference type="PANTHER" id="PTHR14269:SF11">
    <property type="entry name" value="CDP-DIACYLGLYCEROL--GLYCEROL-3-PHOSPHATE 3-PHOSPHATIDYLTRANSFERASE"/>
    <property type="match status" value="1"/>
</dbReference>
<evidence type="ECO:0000256" key="2">
    <source>
        <dbReference type="ARBA" id="ARBA00010441"/>
    </source>
</evidence>
<dbReference type="InterPro" id="IPR000462">
    <property type="entry name" value="CDP-OH_P_trans"/>
</dbReference>
<dbReference type="PANTHER" id="PTHR14269">
    <property type="entry name" value="CDP-DIACYLGLYCEROL--GLYCEROL-3-PHOSPHATE 3-PHOSPHATIDYLTRANSFERASE-RELATED"/>
    <property type="match status" value="1"/>
</dbReference>
<evidence type="ECO:0000256" key="7">
    <source>
        <dbReference type="ARBA" id="ARBA00023098"/>
    </source>
</evidence>
<keyword evidence="5 12" id="KW-0812">Transmembrane</keyword>
<organism evidence="13 14">
    <name type="scientific">Nitrospira tepida</name>
    <dbReference type="NCBI Taxonomy" id="2973512"/>
    <lineage>
        <taxon>Bacteria</taxon>
        <taxon>Pseudomonadati</taxon>
        <taxon>Nitrospirota</taxon>
        <taxon>Nitrospiria</taxon>
        <taxon>Nitrospirales</taxon>
        <taxon>Nitrospiraceae</taxon>
        <taxon>Nitrospira</taxon>
    </lineage>
</organism>
<keyword evidence="4 11" id="KW-0808">Transferase</keyword>
<keyword evidence="6 12" id="KW-1133">Transmembrane helix</keyword>
<evidence type="ECO:0000256" key="8">
    <source>
        <dbReference type="ARBA" id="ARBA00023136"/>
    </source>
</evidence>
<evidence type="ECO:0000313" key="13">
    <source>
        <dbReference type="EMBL" id="CAI4030616.1"/>
    </source>
</evidence>
<keyword evidence="14" id="KW-1185">Reference proteome</keyword>
<keyword evidence="10" id="KW-1208">Phospholipid metabolism</keyword>
<dbReference type="InterPro" id="IPR050324">
    <property type="entry name" value="CDP-alcohol_PTase-I"/>
</dbReference>
<gene>
    <name evidence="13" type="ORF">DNFV4_01044</name>
</gene>
<protein>
    <submittedName>
        <fullName evidence="13">CDP-diacylglycerol--glycerol-3-phosphate 3-phosphatidyltransferase</fullName>
    </submittedName>
</protein>
<evidence type="ECO:0000256" key="1">
    <source>
        <dbReference type="ARBA" id="ARBA00004141"/>
    </source>
</evidence>
<name>A0AA86MX71_9BACT</name>
<dbReference type="GO" id="GO:0046474">
    <property type="term" value="P:glycerophospholipid biosynthetic process"/>
    <property type="evidence" value="ECO:0007669"/>
    <property type="project" value="TreeGrafter"/>
</dbReference>
<evidence type="ECO:0000256" key="12">
    <source>
        <dbReference type="SAM" id="Phobius"/>
    </source>
</evidence>
<feature type="transmembrane region" description="Helical" evidence="12">
    <location>
        <begin position="141"/>
        <end position="161"/>
    </location>
</feature>
<keyword evidence="8 12" id="KW-0472">Membrane</keyword>